<dbReference type="AlphaFoldDB" id="A0A812K0G5"/>
<sequence length="62" mass="7367">KAFALYDQNGDGVLDRAEFFTMLHKLDEEFFTPHVVDVLLKEADVDQDGKIYYHEFVRWICQ</sequence>
<dbReference type="SMART" id="SM00054">
    <property type="entry name" value="EFh"/>
    <property type="match status" value="2"/>
</dbReference>
<feature type="non-terminal residue" evidence="3">
    <location>
        <position position="1"/>
    </location>
</feature>
<gene>
    <name evidence="3" type="ORF">SNAT2548_LOCUS7987</name>
</gene>
<evidence type="ECO:0000256" key="1">
    <source>
        <dbReference type="ARBA" id="ARBA00022837"/>
    </source>
</evidence>
<protein>
    <recommendedName>
        <fullName evidence="2">EF-hand domain-containing protein</fullName>
    </recommendedName>
</protein>
<dbReference type="GO" id="GO:0005509">
    <property type="term" value="F:calcium ion binding"/>
    <property type="evidence" value="ECO:0007669"/>
    <property type="project" value="InterPro"/>
</dbReference>
<accession>A0A812K0G5</accession>
<dbReference type="PROSITE" id="PS50222">
    <property type="entry name" value="EF_HAND_2"/>
    <property type="match status" value="1"/>
</dbReference>
<dbReference type="PROSITE" id="PS00018">
    <property type="entry name" value="EF_HAND_1"/>
    <property type="match status" value="1"/>
</dbReference>
<evidence type="ECO:0000313" key="4">
    <source>
        <dbReference type="Proteomes" id="UP000604046"/>
    </source>
</evidence>
<keyword evidence="4" id="KW-1185">Reference proteome</keyword>
<keyword evidence="1" id="KW-0106">Calcium</keyword>
<comment type="caution">
    <text evidence="3">The sequence shown here is derived from an EMBL/GenBank/DDBJ whole genome shotgun (WGS) entry which is preliminary data.</text>
</comment>
<dbReference type="Proteomes" id="UP000604046">
    <property type="component" value="Unassembled WGS sequence"/>
</dbReference>
<evidence type="ECO:0000259" key="2">
    <source>
        <dbReference type="PROSITE" id="PS50222"/>
    </source>
</evidence>
<dbReference type="Gene3D" id="1.10.238.10">
    <property type="entry name" value="EF-hand"/>
    <property type="match status" value="1"/>
</dbReference>
<dbReference type="Pfam" id="PF13499">
    <property type="entry name" value="EF-hand_7"/>
    <property type="match status" value="1"/>
</dbReference>
<dbReference type="InterPro" id="IPR018247">
    <property type="entry name" value="EF_Hand_1_Ca_BS"/>
</dbReference>
<dbReference type="CDD" id="cd00051">
    <property type="entry name" value="EFh"/>
    <property type="match status" value="1"/>
</dbReference>
<dbReference type="InterPro" id="IPR002048">
    <property type="entry name" value="EF_hand_dom"/>
</dbReference>
<name>A0A812K0G5_9DINO</name>
<dbReference type="SUPFAM" id="SSF47473">
    <property type="entry name" value="EF-hand"/>
    <property type="match status" value="1"/>
</dbReference>
<dbReference type="OrthoDB" id="26525at2759"/>
<reference evidence="3" key="1">
    <citation type="submission" date="2021-02" db="EMBL/GenBank/DDBJ databases">
        <authorList>
            <person name="Dougan E. K."/>
            <person name="Rhodes N."/>
            <person name="Thang M."/>
            <person name="Chan C."/>
        </authorList>
    </citation>
    <scope>NUCLEOTIDE SEQUENCE</scope>
</reference>
<feature type="non-terminal residue" evidence="3">
    <location>
        <position position="62"/>
    </location>
</feature>
<dbReference type="InterPro" id="IPR011992">
    <property type="entry name" value="EF-hand-dom_pair"/>
</dbReference>
<evidence type="ECO:0000313" key="3">
    <source>
        <dbReference type="EMBL" id="CAE7219756.1"/>
    </source>
</evidence>
<proteinExistence type="predicted"/>
<feature type="domain" description="EF-hand" evidence="2">
    <location>
        <begin position="1"/>
        <end position="29"/>
    </location>
</feature>
<organism evidence="3 4">
    <name type="scientific">Symbiodinium natans</name>
    <dbReference type="NCBI Taxonomy" id="878477"/>
    <lineage>
        <taxon>Eukaryota</taxon>
        <taxon>Sar</taxon>
        <taxon>Alveolata</taxon>
        <taxon>Dinophyceae</taxon>
        <taxon>Suessiales</taxon>
        <taxon>Symbiodiniaceae</taxon>
        <taxon>Symbiodinium</taxon>
    </lineage>
</organism>
<dbReference type="EMBL" id="CAJNDS010000570">
    <property type="protein sequence ID" value="CAE7219756.1"/>
    <property type="molecule type" value="Genomic_DNA"/>
</dbReference>